<name>A0AAN9U157_9PEZI</name>
<sequence length="324" mass="34220">MDPPVPTADPESMDAKKGLNKWGAFDSFSGSGTGTFGFGPLLFHHHVDETPAPRDPYDTNKLLLNDPISFNPLDAISWAKLDDHHQDPTTFKDEMVVARGASAAAATNQAVVGALGEDGERTSSRDGHGNYVVVASPASPAPSPRVIGAGGIGSDIAESRTSSIGGGGGGNSSIGSSMSRTVSNTSLVTPDSAIGRRQPDALAQPDMDTDMDDAKLEPEPDLLLCLGPHCSARFRDEDGLNAHYRAEHSFTCNWVSCDAASFRSNNALLWHVKADHLLVCPIPGCCELGFPSKKALDAHLKVRLGHGDGLQDANQQSRLSNLRS</sequence>
<reference evidence="3 4" key="1">
    <citation type="journal article" date="2023" name="PLoS ONE">
        <title>Cytospora paraplurivora sp. nov. isolated from orchards with fruit tree decline syndrome in Ontario, Canada.</title>
        <authorList>
            <person name="Ilyukhin E."/>
            <person name="Nguyen H.D.T."/>
            <person name="Castle A.J."/>
            <person name="Ellouze W."/>
        </authorList>
    </citation>
    <scope>NUCLEOTIDE SEQUENCE [LARGE SCALE GENOMIC DNA]</scope>
    <source>
        <strain evidence="3 4">FDS-564</strain>
    </source>
</reference>
<dbReference type="AlphaFoldDB" id="A0AAN9U157"/>
<dbReference type="SMART" id="SM00355">
    <property type="entry name" value="ZnF_C2H2"/>
    <property type="match status" value="3"/>
</dbReference>
<accession>A0AAN9U157</accession>
<dbReference type="Proteomes" id="UP001320245">
    <property type="component" value="Unassembled WGS sequence"/>
</dbReference>
<gene>
    <name evidence="3" type="ORF">SLS53_007172</name>
</gene>
<feature type="compositionally biased region" description="Polar residues" evidence="1">
    <location>
        <begin position="180"/>
        <end position="189"/>
    </location>
</feature>
<dbReference type="InterPro" id="IPR013087">
    <property type="entry name" value="Znf_C2H2_type"/>
</dbReference>
<keyword evidence="4" id="KW-1185">Reference proteome</keyword>
<dbReference type="EMBL" id="JAJSPL020000035">
    <property type="protein sequence ID" value="KAK7736144.1"/>
    <property type="molecule type" value="Genomic_DNA"/>
</dbReference>
<proteinExistence type="predicted"/>
<evidence type="ECO:0000259" key="2">
    <source>
        <dbReference type="PROSITE" id="PS00028"/>
    </source>
</evidence>
<feature type="region of interest" description="Disordered" evidence="1">
    <location>
        <begin position="158"/>
        <end position="208"/>
    </location>
</feature>
<evidence type="ECO:0000256" key="1">
    <source>
        <dbReference type="SAM" id="MobiDB-lite"/>
    </source>
</evidence>
<feature type="domain" description="C2H2-type" evidence="2">
    <location>
        <begin position="225"/>
        <end position="248"/>
    </location>
</feature>
<organism evidence="3 4">
    <name type="scientific">Cytospora paraplurivora</name>
    <dbReference type="NCBI Taxonomy" id="2898453"/>
    <lineage>
        <taxon>Eukaryota</taxon>
        <taxon>Fungi</taxon>
        <taxon>Dikarya</taxon>
        <taxon>Ascomycota</taxon>
        <taxon>Pezizomycotina</taxon>
        <taxon>Sordariomycetes</taxon>
        <taxon>Sordariomycetidae</taxon>
        <taxon>Diaporthales</taxon>
        <taxon>Cytosporaceae</taxon>
        <taxon>Cytospora</taxon>
    </lineage>
</organism>
<evidence type="ECO:0000313" key="4">
    <source>
        <dbReference type="Proteomes" id="UP001320245"/>
    </source>
</evidence>
<evidence type="ECO:0000313" key="3">
    <source>
        <dbReference type="EMBL" id="KAK7736144.1"/>
    </source>
</evidence>
<comment type="caution">
    <text evidence="3">The sequence shown here is derived from an EMBL/GenBank/DDBJ whole genome shotgun (WGS) entry which is preliminary data.</text>
</comment>
<protein>
    <recommendedName>
        <fullName evidence="2">C2H2-type domain-containing protein</fullName>
    </recommendedName>
</protein>
<dbReference type="PROSITE" id="PS00028">
    <property type="entry name" value="ZINC_FINGER_C2H2_1"/>
    <property type="match status" value="1"/>
</dbReference>